<comment type="caution">
    <text evidence="3">The sequence shown here is derived from an EMBL/GenBank/DDBJ whole genome shotgun (WGS) entry which is preliminary data.</text>
</comment>
<evidence type="ECO:0000313" key="3">
    <source>
        <dbReference type="EMBL" id="GAA3799047.1"/>
    </source>
</evidence>
<keyword evidence="4" id="KW-1185">Reference proteome</keyword>
<evidence type="ECO:0000256" key="1">
    <source>
        <dbReference type="SAM" id="MobiDB-lite"/>
    </source>
</evidence>
<dbReference type="InterPro" id="IPR014710">
    <property type="entry name" value="RmlC-like_jellyroll"/>
</dbReference>
<reference evidence="4" key="1">
    <citation type="journal article" date="2019" name="Int. J. Syst. Evol. Microbiol.">
        <title>The Global Catalogue of Microorganisms (GCM) 10K type strain sequencing project: providing services to taxonomists for standard genome sequencing and annotation.</title>
        <authorList>
            <consortium name="The Broad Institute Genomics Platform"/>
            <consortium name="The Broad Institute Genome Sequencing Center for Infectious Disease"/>
            <person name="Wu L."/>
            <person name="Ma J."/>
        </authorList>
    </citation>
    <scope>NUCLEOTIDE SEQUENCE [LARGE SCALE GENOMIC DNA]</scope>
    <source>
        <strain evidence="4">JCM 16908</strain>
    </source>
</reference>
<dbReference type="InterPro" id="IPR011051">
    <property type="entry name" value="RmlC_Cupin_sf"/>
</dbReference>
<gene>
    <name evidence="3" type="ORF">GCM10022226_18060</name>
</gene>
<proteinExistence type="predicted"/>
<name>A0ABP7HQ55_9ACTN</name>
<organism evidence="3 4">
    <name type="scientific">Sphaerisporangium flaviroseum</name>
    <dbReference type="NCBI Taxonomy" id="509199"/>
    <lineage>
        <taxon>Bacteria</taxon>
        <taxon>Bacillati</taxon>
        <taxon>Actinomycetota</taxon>
        <taxon>Actinomycetes</taxon>
        <taxon>Streptosporangiales</taxon>
        <taxon>Streptosporangiaceae</taxon>
        <taxon>Sphaerisporangium</taxon>
    </lineage>
</organism>
<dbReference type="PANTHER" id="PTHR33387:SF3">
    <property type="entry name" value="DUF985 DOMAIN-CONTAINING PROTEIN"/>
    <property type="match status" value="1"/>
</dbReference>
<feature type="domain" description="DUF985" evidence="2">
    <location>
        <begin position="133"/>
        <end position="293"/>
    </location>
</feature>
<dbReference type="CDD" id="cd06121">
    <property type="entry name" value="cupin_YML079wp"/>
    <property type="match status" value="1"/>
</dbReference>
<dbReference type="Pfam" id="PF06172">
    <property type="entry name" value="Cupin_5"/>
    <property type="match status" value="1"/>
</dbReference>
<dbReference type="SUPFAM" id="SSF51182">
    <property type="entry name" value="RmlC-like cupins"/>
    <property type="match status" value="1"/>
</dbReference>
<protein>
    <recommendedName>
        <fullName evidence="2">DUF985 domain-containing protein</fullName>
    </recommendedName>
</protein>
<feature type="region of interest" description="Disordered" evidence="1">
    <location>
        <begin position="1"/>
        <end position="21"/>
    </location>
</feature>
<feature type="region of interest" description="Disordered" evidence="1">
    <location>
        <begin position="40"/>
        <end position="63"/>
    </location>
</feature>
<dbReference type="Proteomes" id="UP001500888">
    <property type="component" value="Unassembled WGS sequence"/>
</dbReference>
<dbReference type="Gene3D" id="2.60.120.10">
    <property type="entry name" value="Jelly Rolls"/>
    <property type="match status" value="1"/>
</dbReference>
<dbReference type="EMBL" id="BAAAZR010000002">
    <property type="protein sequence ID" value="GAA3799047.1"/>
    <property type="molecule type" value="Genomic_DNA"/>
</dbReference>
<feature type="region of interest" description="Disordered" evidence="1">
    <location>
        <begin position="211"/>
        <end position="256"/>
    </location>
</feature>
<evidence type="ECO:0000313" key="4">
    <source>
        <dbReference type="Proteomes" id="UP001500888"/>
    </source>
</evidence>
<accession>A0ABP7HQ55</accession>
<dbReference type="InterPro" id="IPR009327">
    <property type="entry name" value="Cupin_DUF985"/>
</dbReference>
<sequence length="295" mass="31125">MSRWPSPDVTPGPEGSTPRGINAGVAFAIAAGRGLVAGRPAEIDKASRRRSGSGRTGQGRSPRIDGVLLMTLSVYPDGPSVPVSDDDEALRTANATFTGPDPVVAVDDDGGRRRFLRRDVTGTFVAIQERPAVAEALELLPHPEGGWYRETWRTSTGFEPAGYGGVRQSATGIYFLLQPGEESVWHVVRSDEVWFWHRGGPLTLLLGGTGDLPIEAGDRPAESGDQSAEGGDRPAESGARPRQTITLGPDVENGQVPQALVPAGTWQAAYPAGAEGVLVSCVVSPGFDFADFRAV</sequence>
<dbReference type="InterPro" id="IPR039935">
    <property type="entry name" value="YML079W-like"/>
</dbReference>
<evidence type="ECO:0000259" key="2">
    <source>
        <dbReference type="Pfam" id="PF06172"/>
    </source>
</evidence>
<dbReference type="PANTHER" id="PTHR33387">
    <property type="entry name" value="RMLC-LIKE JELLY ROLL FOLD PROTEIN"/>
    <property type="match status" value="1"/>
</dbReference>